<dbReference type="InterPro" id="IPR002110">
    <property type="entry name" value="Ankyrin_rpt"/>
</dbReference>
<feature type="repeat" description="ANK" evidence="3">
    <location>
        <begin position="597"/>
        <end position="629"/>
    </location>
</feature>
<evidence type="ECO:0000313" key="5">
    <source>
        <dbReference type="EMBL" id="CEM37274.1"/>
    </source>
</evidence>
<evidence type="ECO:0000256" key="4">
    <source>
        <dbReference type="SAM" id="MobiDB-lite"/>
    </source>
</evidence>
<feature type="compositionally biased region" description="Basic and acidic residues" evidence="4">
    <location>
        <begin position="463"/>
        <end position="473"/>
    </location>
</feature>
<dbReference type="PROSITE" id="PS50088">
    <property type="entry name" value="ANK_REPEAT"/>
    <property type="match status" value="3"/>
</dbReference>
<protein>
    <submittedName>
        <fullName evidence="5">Uncharacterized protein</fullName>
    </submittedName>
</protein>
<dbReference type="SMART" id="SM00248">
    <property type="entry name" value="ANK"/>
    <property type="match status" value="8"/>
</dbReference>
<dbReference type="InterPro" id="IPR050745">
    <property type="entry name" value="Multifunctional_regulatory"/>
</dbReference>
<feature type="region of interest" description="Disordered" evidence="4">
    <location>
        <begin position="447"/>
        <end position="473"/>
    </location>
</feature>
<feature type="compositionally biased region" description="Low complexity" evidence="4">
    <location>
        <begin position="146"/>
        <end position="161"/>
    </location>
</feature>
<keyword evidence="2 3" id="KW-0040">ANK repeat</keyword>
<dbReference type="AlphaFoldDB" id="A0A0G4H1N1"/>
<evidence type="ECO:0000256" key="3">
    <source>
        <dbReference type="PROSITE-ProRule" id="PRU00023"/>
    </source>
</evidence>
<feature type="repeat" description="ANK" evidence="3">
    <location>
        <begin position="489"/>
        <end position="521"/>
    </location>
</feature>
<feature type="region of interest" description="Disordered" evidence="4">
    <location>
        <begin position="26"/>
        <end position="73"/>
    </location>
</feature>
<feature type="region of interest" description="Disordered" evidence="4">
    <location>
        <begin position="127"/>
        <end position="175"/>
    </location>
</feature>
<sequence length="954" mass="102733">MTSAISLSADVLRDFAVGVEIGDEHRVLSRDNPQQVCPQTPRSSQQGTGPPDNEAFEMKRSFEAEAPPVGSFSDSTNLFQPPISQHTPPVTSSDLVRQMLEALQAARPEDERQFLIDFLLLGAGKRPTQMEKEDEKDTQGKGKKGCGVSPCSPPTSTVPTGWTSASKTTEEIGGPHLNKQTYLPCPLSGLSFSSREASPLMWEETAESVLQLVTLRGFVPLQGLGVLATLCSATSNLVQCPLALRAAFQSTGLACRGRALRSLLWSDHVGALDLLLKEGIVDADKPLILSEDGHRFDFPLSLALRPRNFVSSPEAEGEGGDAQQNHQGIPLGSREFSQRDQQIDKEGATFECARLLIQHGAPLFSLNAQTESPLSCAVRHCTQRDILQSLAKAAAKDDLLSFRFPLYAESPLDPSASNGECLAPFLWTAVQHQNGAAVEALIGAGADPNDHSQRLSKSPRGAVRGETEGEGLSLRRDGHSMRRLSLSIESDSPLTLAVKRGDAQMIPLLVHLGARVDLWDGHGDSALHVACALDDVPVLRLLLQCAKEKENNWEGGQVTNLSVKDSKGRSPVHLARSAAAFAALFEYGASPNEGLDDGTTPLLKNVRLGKTDAVTVILQAGGDVHVQDEWGESAASLANRGEILRLIVEKGADPRPAVIRAAQGKSGISVESLQTALGGREALCEVLREQNEEGKTPLFFVSRPSLVSDLLSAGALPHLRDKEGRTFLDQTLLNGALIEDALKGQTHLSDLLTEARDGWNFKEEEVNAWAVRALKPRIDRSASVRQGQGQGQDGGVGSEVSRLSNLTLLRGTPLLLAAAVAGEENFLTRLLSYGANPKGTDRNGSSILHLPQVLMKPELVHKLISSGGFVQSLVAEKDAKGRNPYEVCVSMAAVHGEELSEARKRISMPGGSEAGLLEDALVERELWHAERSLEGFRLSSHILREASMRLNRRA</sequence>
<keyword evidence="1" id="KW-0677">Repeat</keyword>
<dbReference type="SUPFAM" id="SSF48403">
    <property type="entry name" value="Ankyrin repeat"/>
    <property type="match status" value="3"/>
</dbReference>
<proteinExistence type="predicted"/>
<dbReference type="EMBL" id="CDMZ01001766">
    <property type="protein sequence ID" value="CEM37274.1"/>
    <property type="molecule type" value="Genomic_DNA"/>
</dbReference>
<dbReference type="PANTHER" id="PTHR24189">
    <property type="entry name" value="MYOTROPHIN"/>
    <property type="match status" value="1"/>
</dbReference>
<dbReference type="Gene3D" id="1.25.40.20">
    <property type="entry name" value="Ankyrin repeat-containing domain"/>
    <property type="match status" value="3"/>
</dbReference>
<gene>
    <name evidence="5" type="ORF">Cvel_805</name>
</gene>
<feature type="compositionally biased region" description="Basic and acidic residues" evidence="4">
    <location>
        <begin position="128"/>
        <end position="140"/>
    </location>
</feature>
<feature type="compositionally biased region" description="Polar residues" evidence="4">
    <location>
        <begin position="31"/>
        <end position="48"/>
    </location>
</feature>
<dbReference type="Pfam" id="PF00023">
    <property type="entry name" value="Ank"/>
    <property type="match status" value="1"/>
</dbReference>
<evidence type="ECO:0000256" key="2">
    <source>
        <dbReference type="ARBA" id="ARBA00023043"/>
    </source>
</evidence>
<organism evidence="5">
    <name type="scientific">Chromera velia CCMP2878</name>
    <dbReference type="NCBI Taxonomy" id="1169474"/>
    <lineage>
        <taxon>Eukaryota</taxon>
        <taxon>Sar</taxon>
        <taxon>Alveolata</taxon>
        <taxon>Colpodellida</taxon>
        <taxon>Chromeraceae</taxon>
        <taxon>Chromera</taxon>
    </lineage>
</organism>
<name>A0A0G4H1N1_9ALVE</name>
<evidence type="ECO:0000256" key="1">
    <source>
        <dbReference type="ARBA" id="ARBA00022737"/>
    </source>
</evidence>
<reference evidence="5" key="1">
    <citation type="submission" date="2014-11" db="EMBL/GenBank/DDBJ databases">
        <authorList>
            <person name="Otto D Thomas"/>
            <person name="Naeem Raeece"/>
        </authorList>
    </citation>
    <scope>NUCLEOTIDE SEQUENCE</scope>
</reference>
<accession>A0A0G4H1N1</accession>
<feature type="repeat" description="ANK" evidence="3">
    <location>
        <begin position="522"/>
        <end position="544"/>
    </location>
</feature>
<dbReference type="PROSITE" id="PS50297">
    <property type="entry name" value="ANK_REP_REGION"/>
    <property type="match status" value="3"/>
</dbReference>
<dbReference type="VEuPathDB" id="CryptoDB:Cvel_805"/>
<dbReference type="InterPro" id="IPR036770">
    <property type="entry name" value="Ankyrin_rpt-contain_sf"/>
</dbReference>